<reference evidence="2" key="1">
    <citation type="journal article" date="2023" name="G3 (Bethesda)">
        <title>Whole genome assembly and annotation of the endangered Caribbean coral Acropora cervicornis.</title>
        <authorList>
            <person name="Selwyn J.D."/>
            <person name="Vollmer S.V."/>
        </authorList>
    </citation>
    <scope>NUCLEOTIDE SEQUENCE</scope>
    <source>
        <strain evidence="2">K2</strain>
    </source>
</reference>
<protein>
    <submittedName>
        <fullName evidence="2">Uncharacterized protein</fullName>
    </submittedName>
</protein>
<organism evidence="2 3">
    <name type="scientific">Acropora cervicornis</name>
    <name type="common">Staghorn coral</name>
    <dbReference type="NCBI Taxonomy" id="6130"/>
    <lineage>
        <taxon>Eukaryota</taxon>
        <taxon>Metazoa</taxon>
        <taxon>Cnidaria</taxon>
        <taxon>Anthozoa</taxon>
        <taxon>Hexacorallia</taxon>
        <taxon>Scleractinia</taxon>
        <taxon>Astrocoeniina</taxon>
        <taxon>Acroporidae</taxon>
        <taxon>Acropora</taxon>
    </lineage>
</organism>
<sequence>MTQTGQKQKKDEQSKIDSFIWTDDEVELLLKVTMEYKTSNAMENVARESTRTMYNDILKHFNEQYPSSENALSVGKDYPHKRGDLSKSVLMSKLKMIKKTVREAVDSGRKSRHGRVVLLYNDLCEETTTVERIEMTEINNGSSVSRESPNANDDSQTTSPLELEIEDDGGMSTDSTSTSTTSTCKDQIKERRNLLNARLKGHKDQKLKRKLPVDVQLLNVSQEELQVRKQLIKNGKYG</sequence>
<name>A0AAD9QNL4_ACRCE</name>
<keyword evidence="3" id="KW-1185">Reference proteome</keyword>
<feature type="compositionally biased region" description="Polar residues" evidence="1">
    <location>
        <begin position="137"/>
        <end position="160"/>
    </location>
</feature>
<reference evidence="2" key="2">
    <citation type="journal article" date="2023" name="Science">
        <title>Genomic signatures of disease resistance in endangered staghorn corals.</title>
        <authorList>
            <person name="Vollmer S.V."/>
            <person name="Selwyn J.D."/>
            <person name="Despard B.A."/>
            <person name="Roesel C.L."/>
        </authorList>
    </citation>
    <scope>NUCLEOTIDE SEQUENCE</scope>
    <source>
        <strain evidence="2">K2</strain>
    </source>
</reference>
<gene>
    <name evidence="2" type="ORF">P5673_012531</name>
</gene>
<evidence type="ECO:0000256" key="1">
    <source>
        <dbReference type="SAM" id="MobiDB-lite"/>
    </source>
</evidence>
<feature type="compositionally biased region" description="Low complexity" evidence="1">
    <location>
        <begin position="172"/>
        <end position="183"/>
    </location>
</feature>
<accession>A0AAD9QNL4</accession>
<dbReference type="AlphaFoldDB" id="A0AAD9QNL4"/>
<evidence type="ECO:0000313" key="3">
    <source>
        <dbReference type="Proteomes" id="UP001249851"/>
    </source>
</evidence>
<dbReference type="Proteomes" id="UP001249851">
    <property type="component" value="Unassembled WGS sequence"/>
</dbReference>
<proteinExistence type="predicted"/>
<comment type="caution">
    <text evidence="2">The sequence shown here is derived from an EMBL/GenBank/DDBJ whole genome shotgun (WGS) entry which is preliminary data.</text>
</comment>
<dbReference type="EMBL" id="JARQWQ010000023">
    <property type="protein sequence ID" value="KAK2564276.1"/>
    <property type="molecule type" value="Genomic_DNA"/>
</dbReference>
<evidence type="ECO:0000313" key="2">
    <source>
        <dbReference type="EMBL" id="KAK2564276.1"/>
    </source>
</evidence>
<feature type="region of interest" description="Disordered" evidence="1">
    <location>
        <begin position="137"/>
        <end position="186"/>
    </location>
</feature>